<dbReference type="AlphaFoldDB" id="A0A0F9B266"/>
<accession>A0A0F9B266</accession>
<reference evidence="1" key="1">
    <citation type="journal article" date="2015" name="Nature">
        <title>Complex archaea that bridge the gap between prokaryotes and eukaryotes.</title>
        <authorList>
            <person name="Spang A."/>
            <person name="Saw J.H."/>
            <person name="Jorgensen S.L."/>
            <person name="Zaremba-Niedzwiedzka K."/>
            <person name="Martijn J."/>
            <person name="Lind A.E."/>
            <person name="van Eijk R."/>
            <person name="Schleper C."/>
            <person name="Guy L."/>
            <person name="Ettema T.J."/>
        </authorList>
    </citation>
    <scope>NUCLEOTIDE SEQUENCE</scope>
</reference>
<feature type="non-terminal residue" evidence="1">
    <location>
        <position position="1"/>
    </location>
</feature>
<organism evidence="1">
    <name type="scientific">marine sediment metagenome</name>
    <dbReference type="NCBI Taxonomy" id="412755"/>
    <lineage>
        <taxon>unclassified sequences</taxon>
        <taxon>metagenomes</taxon>
        <taxon>ecological metagenomes</taxon>
    </lineage>
</organism>
<proteinExistence type="predicted"/>
<dbReference type="EMBL" id="LAZR01054401">
    <property type="protein sequence ID" value="KKK78641.1"/>
    <property type="molecule type" value="Genomic_DNA"/>
</dbReference>
<comment type="caution">
    <text evidence="1">The sequence shown here is derived from an EMBL/GenBank/DDBJ whole genome shotgun (WGS) entry which is preliminary data.</text>
</comment>
<evidence type="ECO:0000313" key="1">
    <source>
        <dbReference type="EMBL" id="KKK78641.1"/>
    </source>
</evidence>
<sequence length="119" mass="14433">EDLIITIEHRDIDLLDNFAKYVEVEEDSKYTFYKDLMPFREMGDYLFDILINQIPEIDSKRIIKALDLLFEYYSDSIEPQKETEEYRKIKEEIPWIQIDGEKYCLKSLAYKIWLLGKLH</sequence>
<name>A0A0F9B266_9ZZZZ</name>
<protein>
    <submittedName>
        <fullName evidence="1">Uncharacterized protein</fullName>
    </submittedName>
</protein>
<gene>
    <name evidence="1" type="ORF">LCGC14_2841520</name>
</gene>